<evidence type="ECO:0000313" key="2">
    <source>
        <dbReference type="Proteomes" id="UP000809337"/>
    </source>
</evidence>
<dbReference type="InterPro" id="IPR009061">
    <property type="entry name" value="DNA-bd_dom_put_sf"/>
</dbReference>
<comment type="caution">
    <text evidence="1">The sequence shown here is derived from an EMBL/GenBank/DDBJ whole genome shotgun (WGS) entry which is preliminary data.</text>
</comment>
<dbReference type="InterPro" id="IPR036388">
    <property type="entry name" value="WH-like_DNA-bd_sf"/>
</dbReference>
<dbReference type="Pfam" id="PF05930">
    <property type="entry name" value="Phage_AlpA"/>
    <property type="match status" value="1"/>
</dbReference>
<name>A0A9Q2NNJ4_9RHOB</name>
<gene>
    <name evidence="1" type="ORF">JQX14_15625</name>
</gene>
<dbReference type="EMBL" id="JAFBWN010000011">
    <property type="protein sequence ID" value="MBM2355982.1"/>
    <property type="molecule type" value="Genomic_DNA"/>
</dbReference>
<reference evidence="1" key="1">
    <citation type="submission" date="2021-01" db="EMBL/GenBank/DDBJ databases">
        <title>Diatom-associated Roseobacters Show Island Model of Population Structure.</title>
        <authorList>
            <person name="Qu L."/>
            <person name="Feng X."/>
            <person name="Chen Y."/>
            <person name="Li L."/>
            <person name="Wang X."/>
            <person name="Hu Z."/>
            <person name="Wang H."/>
            <person name="Luo H."/>
        </authorList>
    </citation>
    <scope>NUCLEOTIDE SEQUENCE</scope>
    <source>
        <strain evidence="1">SM26-45</strain>
    </source>
</reference>
<dbReference type="Gene3D" id="1.10.10.10">
    <property type="entry name" value="Winged helix-like DNA-binding domain superfamily/Winged helix DNA-binding domain"/>
    <property type="match status" value="1"/>
</dbReference>
<organism evidence="1 2">
    <name type="scientific">Pseudosulfitobacter pseudonitzschiae</name>
    <dbReference type="NCBI Taxonomy" id="1402135"/>
    <lineage>
        <taxon>Bacteria</taxon>
        <taxon>Pseudomonadati</taxon>
        <taxon>Pseudomonadota</taxon>
        <taxon>Alphaproteobacteria</taxon>
        <taxon>Rhodobacterales</taxon>
        <taxon>Roseobacteraceae</taxon>
        <taxon>Pseudosulfitobacter</taxon>
    </lineage>
</organism>
<sequence length="58" mass="6823">MYLSDKQLADRFAVTRQTVWRWHRGDTKFPRAINLSPGCTRWKLSEIEAWETAQVEAA</sequence>
<dbReference type="SUPFAM" id="SSF46955">
    <property type="entry name" value="Putative DNA-binding domain"/>
    <property type="match status" value="1"/>
</dbReference>
<dbReference type="AlphaFoldDB" id="A0A9Q2NNJ4"/>
<proteinExistence type="predicted"/>
<dbReference type="InterPro" id="IPR010260">
    <property type="entry name" value="AlpA"/>
</dbReference>
<protein>
    <submittedName>
        <fullName evidence="1">AlpA family phage regulatory protein</fullName>
    </submittedName>
</protein>
<dbReference type="Proteomes" id="UP000809337">
    <property type="component" value="Unassembled WGS sequence"/>
</dbReference>
<accession>A0A9Q2NNJ4</accession>
<evidence type="ECO:0000313" key="1">
    <source>
        <dbReference type="EMBL" id="MBM2355982.1"/>
    </source>
</evidence>
<dbReference type="RefSeq" id="WP_419555925.1">
    <property type="nucleotide sequence ID" value="NZ_JAJNGX010000011.1"/>
</dbReference>